<dbReference type="Proteomes" id="UP001605036">
    <property type="component" value="Unassembled WGS sequence"/>
</dbReference>
<evidence type="ECO:0000256" key="1">
    <source>
        <dbReference type="SAM" id="MobiDB-lite"/>
    </source>
</evidence>
<evidence type="ECO:0000313" key="2">
    <source>
        <dbReference type="EMBL" id="KAL2630807.1"/>
    </source>
</evidence>
<accession>A0ABD1YM86</accession>
<gene>
    <name evidence="2" type="ORF">R1flu_015493</name>
</gene>
<comment type="caution">
    <text evidence="2">The sequence shown here is derived from an EMBL/GenBank/DDBJ whole genome shotgun (WGS) entry which is preliminary data.</text>
</comment>
<dbReference type="EMBL" id="JBHFFA010000004">
    <property type="protein sequence ID" value="KAL2630807.1"/>
    <property type="molecule type" value="Genomic_DNA"/>
</dbReference>
<name>A0ABD1YM86_9MARC</name>
<organism evidence="2 3">
    <name type="scientific">Riccia fluitans</name>
    <dbReference type="NCBI Taxonomy" id="41844"/>
    <lineage>
        <taxon>Eukaryota</taxon>
        <taxon>Viridiplantae</taxon>
        <taxon>Streptophyta</taxon>
        <taxon>Embryophyta</taxon>
        <taxon>Marchantiophyta</taxon>
        <taxon>Marchantiopsida</taxon>
        <taxon>Marchantiidae</taxon>
        <taxon>Marchantiales</taxon>
        <taxon>Ricciaceae</taxon>
        <taxon>Riccia</taxon>
    </lineage>
</organism>
<feature type="region of interest" description="Disordered" evidence="1">
    <location>
        <begin position="1"/>
        <end position="23"/>
    </location>
</feature>
<reference evidence="2 3" key="1">
    <citation type="submission" date="2024-09" db="EMBL/GenBank/DDBJ databases">
        <title>Chromosome-scale assembly of Riccia fluitans.</title>
        <authorList>
            <person name="Paukszto L."/>
            <person name="Sawicki J."/>
            <person name="Karawczyk K."/>
            <person name="Piernik-Szablinska J."/>
            <person name="Szczecinska M."/>
            <person name="Mazdziarz M."/>
        </authorList>
    </citation>
    <scope>NUCLEOTIDE SEQUENCE [LARGE SCALE GENOMIC DNA]</scope>
    <source>
        <strain evidence="2">Rf_01</strain>
        <tissue evidence="2">Aerial parts of the thallus</tissue>
    </source>
</reference>
<keyword evidence="3" id="KW-1185">Reference proteome</keyword>
<proteinExistence type="predicted"/>
<protein>
    <submittedName>
        <fullName evidence="2">Uncharacterized protein</fullName>
    </submittedName>
</protein>
<feature type="compositionally biased region" description="Polar residues" evidence="1">
    <location>
        <begin position="1"/>
        <end position="13"/>
    </location>
</feature>
<evidence type="ECO:0000313" key="3">
    <source>
        <dbReference type="Proteomes" id="UP001605036"/>
    </source>
</evidence>
<dbReference type="AlphaFoldDB" id="A0ABD1YM86"/>
<sequence>MDTSSSACRTSSNADDHPDDPSSCVEASGTIVAFCGISRESALASGIGADHPPLLSPNEELETSHLAVTRLPNDSAGGLLGPTLLENSHSLMVGGSYIFHQTNHPNNNYRGIPLHERLSQRFTQISGQNNRIKDSWRGSEDDAASPSVNLEICSHSFADPIAACTALVGILGLTQ</sequence>